<sequence>MPVLRPDTLVQKVLQILAVTGEFPWSSLYLLGNPATVQKMVSRLSQPVLFRNPHTEEEVRTKLFVTNGKGREKSLRLYKGALLLLHWLHPGAYEYYMDSFWNHHFPGDAAHRDRSHRVAEAVALCANAGVEVLPYDLPRLQQEEIRKVTPNYPALYLARDIKKAFPGEEKKTLFTRAVGALFYPGGCYAVYNTRDAAMKWKGMGEFKALHSLTEVARLNGGVTHLDGALLFGKSYETAMETLEASDPRHPELRFDSIYSHVHFLPLDGFGARLLKILTLPDWQERLLDLLFEPSTRTYSRGTMEYDAQVGAVKVLSHLDGDLARLLRFREGLWSHRGKFEAVCFPQQAEFVREFLGERAGIRVIPIEVVEAALQEPQG</sequence>
<name>A0A9D2MVC2_9FIRM</name>
<organism evidence="1 2">
    <name type="scientific">Candidatus Acutalibacter pullicola</name>
    <dbReference type="NCBI Taxonomy" id="2838417"/>
    <lineage>
        <taxon>Bacteria</taxon>
        <taxon>Bacillati</taxon>
        <taxon>Bacillota</taxon>
        <taxon>Clostridia</taxon>
        <taxon>Eubacteriales</taxon>
        <taxon>Acutalibacteraceae</taxon>
        <taxon>Acutalibacter</taxon>
    </lineage>
</organism>
<evidence type="ECO:0000313" key="1">
    <source>
        <dbReference type="EMBL" id="HJB98119.1"/>
    </source>
</evidence>
<proteinExistence type="predicted"/>
<dbReference type="AlphaFoldDB" id="A0A9D2MVC2"/>
<gene>
    <name evidence="1" type="ORF">H9710_06015</name>
</gene>
<dbReference type="EMBL" id="DWXG01000048">
    <property type="protein sequence ID" value="HJB98119.1"/>
    <property type="molecule type" value="Genomic_DNA"/>
</dbReference>
<reference evidence="1" key="2">
    <citation type="submission" date="2021-04" db="EMBL/GenBank/DDBJ databases">
        <authorList>
            <person name="Gilroy R."/>
        </authorList>
    </citation>
    <scope>NUCLEOTIDE SEQUENCE</scope>
    <source>
        <strain evidence="1">CHK185-1770</strain>
    </source>
</reference>
<dbReference type="Proteomes" id="UP000826793">
    <property type="component" value="Unassembled WGS sequence"/>
</dbReference>
<evidence type="ECO:0000313" key="2">
    <source>
        <dbReference type="Proteomes" id="UP000826793"/>
    </source>
</evidence>
<accession>A0A9D2MVC2</accession>
<protein>
    <submittedName>
        <fullName evidence="1">Uncharacterized protein</fullName>
    </submittedName>
</protein>
<comment type="caution">
    <text evidence="1">The sequence shown here is derived from an EMBL/GenBank/DDBJ whole genome shotgun (WGS) entry which is preliminary data.</text>
</comment>
<reference evidence="1" key="1">
    <citation type="journal article" date="2021" name="PeerJ">
        <title>Extensive microbial diversity within the chicken gut microbiome revealed by metagenomics and culture.</title>
        <authorList>
            <person name="Gilroy R."/>
            <person name="Ravi A."/>
            <person name="Getino M."/>
            <person name="Pursley I."/>
            <person name="Horton D.L."/>
            <person name="Alikhan N.F."/>
            <person name="Baker D."/>
            <person name="Gharbi K."/>
            <person name="Hall N."/>
            <person name="Watson M."/>
            <person name="Adriaenssens E.M."/>
            <person name="Foster-Nyarko E."/>
            <person name="Jarju S."/>
            <person name="Secka A."/>
            <person name="Antonio M."/>
            <person name="Oren A."/>
            <person name="Chaudhuri R.R."/>
            <person name="La Ragione R."/>
            <person name="Hildebrand F."/>
            <person name="Pallen M.J."/>
        </authorList>
    </citation>
    <scope>NUCLEOTIDE SEQUENCE</scope>
    <source>
        <strain evidence="1">CHK185-1770</strain>
    </source>
</reference>